<reference evidence="2 3" key="1">
    <citation type="submission" date="2020-08" db="EMBL/GenBank/DDBJ databases">
        <title>Genomic Encyclopedia of Type Strains, Phase IV (KMG-IV): sequencing the most valuable type-strain genomes for metagenomic binning, comparative biology and taxonomic classification.</title>
        <authorList>
            <person name="Goeker M."/>
        </authorList>
    </citation>
    <scope>NUCLEOTIDE SEQUENCE [LARGE SCALE GENOMIC DNA]</scope>
    <source>
        <strain evidence="2 3">DSM 23960</strain>
    </source>
</reference>
<dbReference type="SUPFAM" id="SSF53474">
    <property type="entry name" value="alpha/beta-Hydrolases"/>
    <property type="match status" value="1"/>
</dbReference>
<organism evidence="2 3">
    <name type="scientific">Brevundimonas lenta</name>
    <dbReference type="NCBI Taxonomy" id="424796"/>
    <lineage>
        <taxon>Bacteria</taxon>
        <taxon>Pseudomonadati</taxon>
        <taxon>Pseudomonadota</taxon>
        <taxon>Alphaproteobacteria</taxon>
        <taxon>Caulobacterales</taxon>
        <taxon>Caulobacteraceae</taxon>
        <taxon>Brevundimonas</taxon>
    </lineage>
</organism>
<evidence type="ECO:0000313" key="3">
    <source>
        <dbReference type="Proteomes" id="UP000529946"/>
    </source>
</evidence>
<proteinExistence type="predicted"/>
<dbReference type="RefSeq" id="WP_183205055.1">
    <property type="nucleotide sequence ID" value="NZ_BAAAER010000003.1"/>
</dbReference>
<dbReference type="Gene3D" id="3.40.50.1820">
    <property type="entry name" value="alpha/beta hydrolase"/>
    <property type="match status" value="1"/>
</dbReference>
<feature type="signal peptide" evidence="1">
    <location>
        <begin position="1"/>
        <end position="27"/>
    </location>
</feature>
<accession>A0A7W6NQR9</accession>
<dbReference type="Proteomes" id="UP000529946">
    <property type="component" value="Unassembled WGS sequence"/>
</dbReference>
<evidence type="ECO:0000313" key="2">
    <source>
        <dbReference type="EMBL" id="MBB4083914.1"/>
    </source>
</evidence>
<dbReference type="InterPro" id="IPR029058">
    <property type="entry name" value="AB_hydrolase_fold"/>
</dbReference>
<protein>
    <submittedName>
        <fullName evidence="2">Putative dienelactone hydrolase</fullName>
    </submittedName>
</protein>
<gene>
    <name evidence="2" type="ORF">GGR12_002802</name>
</gene>
<dbReference type="InterPro" id="IPR016986">
    <property type="entry name" value="UCP031982_abhydr"/>
</dbReference>
<comment type="caution">
    <text evidence="2">The sequence shown here is derived from an EMBL/GenBank/DDBJ whole genome shotgun (WGS) entry which is preliminary data.</text>
</comment>
<keyword evidence="1" id="KW-0732">Signal</keyword>
<feature type="chain" id="PRO_5030584357" evidence="1">
    <location>
        <begin position="28"/>
        <end position="305"/>
    </location>
</feature>
<dbReference type="GO" id="GO:0016787">
    <property type="term" value="F:hydrolase activity"/>
    <property type="evidence" value="ECO:0007669"/>
    <property type="project" value="UniProtKB-KW"/>
</dbReference>
<name>A0A7W6NQR9_9CAUL</name>
<keyword evidence="3" id="KW-1185">Reference proteome</keyword>
<evidence type="ECO:0000256" key="1">
    <source>
        <dbReference type="SAM" id="SignalP"/>
    </source>
</evidence>
<dbReference type="PIRSF" id="PIRSF031982">
    <property type="entry name" value="UCP031982_abhydr"/>
    <property type="match status" value="1"/>
</dbReference>
<dbReference type="AlphaFoldDB" id="A0A7W6NQR9"/>
<keyword evidence="2" id="KW-0378">Hydrolase</keyword>
<sequence length="305" mass="32895">MSRLRRFVSPIFALAVGISALTAPALAQDQTFRIADPEGGEIEAGVWLPETSDGAARPLVVISHGNGGWYRGHHDAAEALARAGFVVAALTHPGDNWRDDSRSTQLSDRPRHLSLLIDHMTGEWSGPVAIDDGRIGAFGFSAGAFTVTSIIGGDSDPALIARHCEEEPEVFVCGLLAQQPIDTAAWRPRNHDPRVKAAVIAGPALGMAFTGESLAAVRIPIQLWQAADDEILPSPFNAEPIRDRLGRAPEYHLVADAGHFDFLPPCAPEMAAQIPALCRSKPGFDRAAFHETFNREVVRFFSETI</sequence>
<dbReference type="EMBL" id="JACIDM010000003">
    <property type="protein sequence ID" value="MBB4083914.1"/>
    <property type="molecule type" value="Genomic_DNA"/>
</dbReference>